<dbReference type="InterPro" id="IPR001810">
    <property type="entry name" value="F-box_dom"/>
</dbReference>
<dbReference type="PANTHER" id="PTHR34223:SF88">
    <property type="entry name" value="OS11G0200950 PROTEIN"/>
    <property type="match status" value="1"/>
</dbReference>
<keyword evidence="4" id="KW-1185">Reference proteome</keyword>
<sequence length="439" mass="50057">MSQGSEAARSKRKTADGSPDRLSVLPEGLLLDLLSFLPSRDAVRTCVLARRWRNLWKEVPALRITPATTSRYWSASALNKFVNYLLFFRNRSPLHVAELNSYEDEGGDFDEAVQYLELWIRYSLSCPVAKLCVTSHDEAERWLLPKGLITSEHLTELELTWVKTVQDLDFSSCVSLKDLKMNYCSIYCNRIMSPSLKRLNIVQCSFTANVNTQISVPNLILLLLVDCMGRTPLLVSMPYLVEAFIRLGDCNDFCEQRYEIGDCGDESCWGCRFYENKYGNNNCILLHGLSSCTNLELTAATSPFIFRKDLTRCPVFSKLKTLLLNEWCITSNLGALICFLQHSPVLEKLIIQFEPPEIHERLVEIGASYDLRKHPLVLKDLIVEVKCDDGDEQIHKVLDVLCSYGLPPEKIKIQQPPKVTRARFDDTWTSGSFSFEQEI</sequence>
<accession>A0A811Q3B5</accession>
<dbReference type="Pfam" id="PF00646">
    <property type="entry name" value="F-box"/>
    <property type="match status" value="1"/>
</dbReference>
<feature type="domain" description="F-box" evidence="2">
    <location>
        <begin position="19"/>
        <end position="76"/>
    </location>
</feature>
<dbReference type="OrthoDB" id="591930at2759"/>
<dbReference type="Gene3D" id="1.20.1280.50">
    <property type="match status" value="1"/>
</dbReference>
<feature type="region of interest" description="Disordered" evidence="1">
    <location>
        <begin position="1"/>
        <end position="20"/>
    </location>
</feature>
<proteinExistence type="predicted"/>
<evidence type="ECO:0000313" key="3">
    <source>
        <dbReference type="EMBL" id="CAD6253449.1"/>
    </source>
</evidence>
<evidence type="ECO:0000256" key="1">
    <source>
        <dbReference type="SAM" id="MobiDB-lite"/>
    </source>
</evidence>
<dbReference type="PROSITE" id="PS50181">
    <property type="entry name" value="FBOX"/>
    <property type="match status" value="1"/>
</dbReference>
<evidence type="ECO:0000313" key="4">
    <source>
        <dbReference type="Proteomes" id="UP000604825"/>
    </source>
</evidence>
<gene>
    <name evidence="3" type="ORF">NCGR_LOCUS37074</name>
</gene>
<evidence type="ECO:0000259" key="2">
    <source>
        <dbReference type="PROSITE" id="PS50181"/>
    </source>
</evidence>
<comment type="caution">
    <text evidence="3">The sequence shown here is derived from an EMBL/GenBank/DDBJ whole genome shotgun (WGS) entry which is preliminary data.</text>
</comment>
<dbReference type="EMBL" id="CAJGYO010000009">
    <property type="protein sequence ID" value="CAD6253449.1"/>
    <property type="molecule type" value="Genomic_DNA"/>
</dbReference>
<reference evidence="3" key="1">
    <citation type="submission" date="2020-10" db="EMBL/GenBank/DDBJ databases">
        <authorList>
            <person name="Han B."/>
            <person name="Lu T."/>
            <person name="Zhao Q."/>
            <person name="Huang X."/>
            <person name="Zhao Y."/>
        </authorList>
    </citation>
    <scope>NUCLEOTIDE SEQUENCE</scope>
</reference>
<dbReference type="SUPFAM" id="SSF81383">
    <property type="entry name" value="F-box domain"/>
    <property type="match status" value="1"/>
</dbReference>
<organism evidence="3 4">
    <name type="scientific">Miscanthus lutarioriparius</name>
    <dbReference type="NCBI Taxonomy" id="422564"/>
    <lineage>
        <taxon>Eukaryota</taxon>
        <taxon>Viridiplantae</taxon>
        <taxon>Streptophyta</taxon>
        <taxon>Embryophyta</taxon>
        <taxon>Tracheophyta</taxon>
        <taxon>Spermatophyta</taxon>
        <taxon>Magnoliopsida</taxon>
        <taxon>Liliopsida</taxon>
        <taxon>Poales</taxon>
        <taxon>Poaceae</taxon>
        <taxon>PACMAD clade</taxon>
        <taxon>Panicoideae</taxon>
        <taxon>Andropogonodae</taxon>
        <taxon>Andropogoneae</taxon>
        <taxon>Saccharinae</taxon>
        <taxon>Miscanthus</taxon>
    </lineage>
</organism>
<name>A0A811Q3B5_9POAL</name>
<dbReference type="PANTHER" id="PTHR34223">
    <property type="entry name" value="OS11G0201299 PROTEIN"/>
    <property type="match status" value="1"/>
</dbReference>
<dbReference type="InterPro" id="IPR053197">
    <property type="entry name" value="F-box_SCFL_complex_component"/>
</dbReference>
<protein>
    <recommendedName>
        <fullName evidence="2">F-box domain-containing protein</fullName>
    </recommendedName>
</protein>
<dbReference type="SUPFAM" id="SSF52047">
    <property type="entry name" value="RNI-like"/>
    <property type="match status" value="1"/>
</dbReference>
<dbReference type="AlphaFoldDB" id="A0A811Q3B5"/>
<dbReference type="Proteomes" id="UP000604825">
    <property type="component" value="Unassembled WGS sequence"/>
</dbReference>
<dbReference type="InterPro" id="IPR036047">
    <property type="entry name" value="F-box-like_dom_sf"/>
</dbReference>